<feature type="region of interest" description="Disordered" evidence="1">
    <location>
        <begin position="8"/>
        <end position="42"/>
    </location>
</feature>
<keyword evidence="3" id="KW-1185">Reference proteome</keyword>
<sequence>MALVLAGCGDDEPVAPAPSGGLPSFGAPVTAAPVTGPGPAGSAELLNRLLSSTDLPGSFTPLPPRDPGAGASTDATDPAACVAVLTPVAAQAPGARADAAVQYAGPDFSSIDIDAAAYPADGVAAALATVQRTLRECVTFTDIAPPENAGDPSISYEVAPFDQPAAGDSSTAYQVLVRADELTLHSAVALVQVGDTLTQIAVTAPESVQPEVLSALTAQQVRRLRGIAGP</sequence>
<accession>A0ABV8E357</accession>
<evidence type="ECO:0000313" key="3">
    <source>
        <dbReference type="Proteomes" id="UP001595696"/>
    </source>
</evidence>
<proteinExistence type="predicted"/>
<gene>
    <name evidence="2" type="ORF">ACFO0B_28565</name>
</gene>
<feature type="region of interest" description="Disordered" evidence="1">
    <location>
        <begin position="54"/>
        <end position="75"/>
    </location>
</feature>
<name>A0ABV8E357_9NOCA</name>
<protein>
    <recommendedName>
        <fullName evidence="4">PknH-like protein</fullName>
    </recommendedName>
</protein>
<comment type="caution">
    <text evidence="2">The sequence shown here is derived from an EMBL/GenBank/DDBJ whole genome shotgun (WGS) entry which is preliminary data.</text>
</comment>
<dbReference type="Proteomes" id="UP001595696">
    <property type="component" value="Unassembled WGS sequence"/>
</dbReference>
<organism evidence="2 3">
    <name type="scientific">Nocardia jiangsuensis</name>
    <dbReference type="NCBI Taxonomy" id="1691563"/>
    <lineage>
        <taxon>Bacteria</taxon>
        <taxon>Bacillati</taxon>
        <taxon>Actinomycetota</taxon>
        <taxon>Actinomycetes</taxon>
        <taxon>Mycobacteriales</taxon>
        <taxon>Nocardiaceae</taxon>
        <taxon>Nocardia</taxon>
    </lineage>
</organism>
<dbReference type="RefSeq" id="WP_378616300.1">
    <property type="nucleotide sequence ID" value="NZ_JBHSAX010000033.1"/>
</dbReference>
<evidence type="ECO:0000313" key="2">
    <source>
        <dbReference type="EMBL" id="MFC3965961.1"/>
    </source>
</evidence>
<reference evidence="3" key="1">
    <citation type="journal article" date="2019" name="Int. J. Syst. Evol. Microbiol.">
        <title>The Global Catalogue of Microorganisms (GCM) 10K type strain sequencing project: providing services to taxonomists for standard genome sequencing and annotation.</title>
        <authorList>
            <consortium name="The Broad Institute Genomics Platform"/>
            <consortium name="The Broad Institute Genome Sequencing Center for Infectious Disease"/>
            <person name="Wu L."/>
            <person name="Ma J."/>
        </authorList>
    </citation>
    <scope>NUCLEOTIDE SEQUENCE [LARGE SCALE GENOMIC DNA]</scope>
    <source>
        <strain evidence="3">CGMCC 4.7330</strain>
    </source>
</reference>
<dbReference type="EMBL" id="JBHSAX010000033">
    <property type="protein sequence ID" value="MFC3965961.1"/>
    <property type="molecule type" value="Genomic_DNA"/>
</dbReference>
<evidence type="ECO:0000256" key="1">
    <source>
        <dbReference type="SAM" id="MobiDB-lite"/>
    </source>
</evidence>
<evidence type="ECO:0008006" key="4">
    <source>
        <dbReference type="Google" id="ProtNLM"/>
    </source>
</evidence>